<sequence length="449" mass="51629">MMVLSGYSVLGVPVFNQLENQDLEKIEERLDKVRRQLQHTTAKKASHNLWMRHFMENDRDLKHEAFLSLWLCRFVFPPNAIHTVPQFVFPLAIRLARGTRIALAPAVLATIYRDLSWLNGEINSAIKKESVTLWSPLQLVHVWALERFPTLQPNAYRIEPNEPRLAKWHRLRARENAVLCSDIDNAGGSFLWRPYSQSSSLKFFCENAKSEYLSSDSDEDFLSFTLCLWPSELVAMDYIKQYLPHRVAMQFGMNQDIPGSITCFSENHIVAWQNNDKPMMGMMLYIPSSCFHPQVTRHYFEWWRMKLGLGSVKYEDYRDQVMDDAEAGMAVGGSRCARGEASGARMGNPFCDGDDDGENSSPWTSLVGMVAELESRVVNAEKVYAELAKEILHQPDIFTKVGTLAHIECRTYLKNVHLNVICYLRIDFTVSVCFGCIRKIKCQFFDKQE</sequence>
<organism evidence="1 2">
    <name type="scientific">Bauhinia variegata</name>
    <name type="common">Purple orchid tree</name>
    <name type="synonym">Phanera variegata</name>
    <dbReference type="NCBI Taxonomy" id="167791"/>
    <lineage>
        <taxon>Eukaryota</taxon>
        <taxon>Viridiplantae</taxon>
        <taxon>Streptophyta</taxon>
        <taxon>Embryophyta</taxon>
        <taxon>Tracheophyta</taxon>
        <taxon>Spermatophyta</taxon>
        <taxon>Magnoliopsida</taxon>
        <taxon>eudicotyledons</taxon>
        <taxon>Gunneridae</taxon>
        <taxon>Pentapetalae</taxon>
        <taxon>rosids</taxon>
        <taxon>fabids</taxon>
        <taxon>Fabales</taxon>
        <taxon>Fabaceae</taxon>
        <taxon>Cercidoideae</taxon>
        <taxon>Cercideae</taxon>
        <taxon>Bauhiniinae</taxon>
        <taxon>Bauhinia</taxon>
    </lineage>
</organism>
<gene>
    <name evidence="1" type="ORF">L6164_031146</name>
</gene>
<proteinExistence type="predicted"/>
<evidence type="ECO:0000313" key="2">
    <source>
        <dbReference type="Proteomes" id="UP000828941"/>
    </source>
</evidence>
<dbReference type="Proteomes" id="UP000828941">
    <property type="component" value="Chromosome 12"/>
</dbReference>
<reference evidence="1 2" key="1">
    <citation type="journal article" date="2022" name="DNA Res.">
        <title>Chromosomal-level genome assembly of the orchid tree Bauhinia variegata (Leguminosae; Cercidoideae) supports the allotetraploid origin hypothesis of Bauhinia.</title>
        <authorList>
            <person name="Zhong Y."/>
            <person name="Chen Y."/>
            <person name="Zheng D."/>
            <person name="Pang J."/>
            <person name="Liu Y."/>
            <person name="Luo S."/>
            <person name="Meng S."/>
            <person name="Qian L."/>
            <person name="Wei D."/>
            <person name="Dai S."/>
            <person name="Zhou R."/>
        </authorList>
    </citation>
    <scope>NUCLEOTIDE SEQUENCE [LARGE SCALE GENOMIC DNA]</scope>
    <source>
        <strain evidence="1">BV-YZ2020</strain>
    </source>
</reference>
<comment type="caution">
    <text evidence="1">The sequence shown here is derived from an EMBL/GenBank/DDBJ whole genome shotgun (WGS) entry which is preliminary data.</text>
</comment>
<protein>
    <submittedName>
        <fullName evidence="1">Uncharacterized protein</fullName>
    </submittedName>
</protein>
<name>A0ACB9LEE0_BAUVA</name>
<evidence type="ECO:0000313" key="1">
    <source>
        <dbReference type="EMBL" id="KAI4308027.1"/>
    </source>
</evidence>
<accession>A0ACB9LEE0</accession>
<dbReference type="EMBL" id="CM039437">
    <property type="protein sequence ID" value="KAI4308027.1"/>
    <property type="molecule type" value="Genomic_DNA"/>
</dbReference>
<keyword evidence="2" id="KW-1185">Reference proteome</keyword>